<dbReference type="Gene3D" id="2.160.20.80">
    <property type="entry name" value="E3 ubiquitin-protein ligase SopA"/>
    <property type="match status" value="1"/>
</dbReference>
<dbReference type="InterPro" id="IPR001646">
    <property type="entry name" value="5peptide_repeat"/>
</dbReference>
<evidence type="ECO:0000313" key="2">
    <source>
        <dbReference type="Proteomes" id="UP001500655"/>
    </source>
</evidence>
<accession>A0ABP4X830</accession>
<dbReference type="Proteomes" id="UP001500655">
    <property type="component" value="Unassembled WGS sequence"/>
</dbReference>
<reference evidence="2" key="1">
    <citation type="journal article" date="2019" name="Int. J. Syst. Evol. Microbiol.">
        <title>The Global Catalogue of Microorganisms (GCM) 10K type strain sequencing project: providing services to taxonomists for standard genome sequencing and annotation.</title>
        <authorList>
            <consortium name="The Broad Institute Genomics Platform"/>
            <consortium name="The Broad Institute Genome Sequencing Center for Infectious Disease"/>
            <person name="Wu L."/>
            <person name="Ma J."/>
        </authorList>
    </citation>
    <scope>NUCLEOTIDE SEQUENCE [LARGE SCALE GENOMIC DNA]</scope>
    <source>
        <strain evidence="2">JCM 13249</strain>
    </source>
</reference>
<organism evidence="1 2">
    <name type="scientific">Luedemannella helvata</name>
    <dbReference type="NCBI Taxonomy" id="349315"/>
    <lineage>
        <taxon>Bacteria</taxon>
        <taxon>Bacillati</taxon>
        <taxon>Actinomycetota</taxon>
        <taxon>Actinomycetes</taxon>
        <taxon>Micromonosporales</taxon>
        <taxon>Micromonosporaceae</taxon>
        <taxon>Luedemannella</taxon>
    </lineage>
</organism>
<comment type="caution">
    <text evidence="1">The sequence shown here is derived from an EMBL/GenBank/DDBJ whole genome shotgun (WGS) entry which is preliminary data.</text>
</comment>
<protein>
    <submittedName>
        <fullName evidence="1">Pentapeptide repeat-containing protein</fullName>
    </submittedName>
</protein>
<dbReference type="RefSeq" id="WP_344086719.1">
    <property type="nucleotide sequence ID" value="NZ_BAAALS010000031.1"/>
</dbReference>
<keyword evidence="2" id="KW-1185">Reference proteome</keyword>
<dbReference type="PANTHER" id="PTHR14136">
    <property type="entry name" value="BTB_POZ DOMAIN-CONTAINING PROTEIN KCTD9"/>
    <property type="match status" value="1"/>
</dbReference>
<proteinExistence type="predicted"/>
<dbReference type="PANTHER" id="PTHR14136:SF17">
    <property type="entry name" value="BTB_POZ DOMAIN-CONTAINING PROTEIN KCTD9"/>
    <property type="match status" value="1"/>
</dbReference>
<dbReference type="InterPro" id="IPR051082">
    <property type="entry name" value="Pentapeptide-BTB/POZ_domain"/>
</dbReference>
<name>A0ABP4X830_9ACTN</name>
<gene>
    <name evidence="1" type="ORF">GCM10009681_49310</name>
</gene>
<evidence type="ECO:0000313" key="1">
    <source>
        <dbReference type="EMBL" id="GAA1772049.1"/>
    </source>
</evidence>
<sequence length="197" mass="21671">MADVIEGETFRDLDWYGEEFEDRAYERCFFFDVDLTEAVSRGARFEECSFGNVRFNASRHTDSAFLRCVFTRCVFFEAEFTGCKLVGSRFVECELRPLRADGGDWSFVGLAETDLRGVSLTGLRMREVDLSGANCEGATLTGLDLTGAELRGARLDRSDLRGSDLSTLDPLAVTRAGARISAEQAVVIAMALGFAIG</sequence>
<dbReference type="EMBL" id="BAAALS010000031">
    <property type="protein sequence ID" value="GAA1772049.1"/>
    <property type="molecule type" value="Genomic_DNA"/>
</dbReference>
<dbReference type="SUPFAM" id="SSF141571">
    <property type="entry name" value="Pentapeptide repeat-like"/>
    <property type="match status" value="1"/>
</dbReference>
<dbReference type="Pfam" id="PF00805">
    <property type="entry name" value="Pentapeptide"/>
    <property type="match status" value="2"/>
</dbReference>